<dbReference type="EMBL" id="JAPXFL010000010">
    <property type="protein sequence ID" value="KAK9500994.1"/>
    <property type="molecule type" value="Genomic_DNA"/>
</dbReference>
<sequence length="248" mass="28872">MPQINFPQIRFPKFPEHIKKPFKKAKVTETTTVYIEVTKRVTRHPICVTAYLPKPPCLNNYYYDELRDVENDYEESYVQEEPKLAIEPTRVVELPTVRGAELISSSDEETVAVTDDLEQKSEDYNKRNARYLVPHPPLNFETDDEVEENGRIIKKDFLKNTHYVTKSIIVTKVEKTFDHRVTATLVAKNCIPSAPRFPHCGKFHHPIIGGGIHNNNNNKEWKDKEEEHENEQQSIKKANKSLNYQHSN</sequence>
<gene>
    <name evidence="2" type="ORF">O3M35_002136</name>
</gene>
<keyword evidence="3" id="KW-1185">Reference proteome</keyword>
<evidence type="ECO:0000313" key="3">
    <source>
        <dbReference type="Proteomes" id="UP001461498"/>
    </source>
</evidence>
<protein>
    <submittedName>
        <fullName evidence="2">Uncharacterized protein</fullName>
    </submittedName>
</protein>
<feature type="compositionally biased region" description="Polar residues" evidence="1">
    <location>
        <begin position="232"/>
        <end position="248"/>
    </location>
</feature>
<dbReference type="Proteomes" id="UP001461498">
    <property type="component" value="Unassembled WGS sequence"/>
</dbReference>
<reference evidence="2 3" key="1">
    <citation type="submission" date="2022-12" db="EMBL/GenBank/DDBJ databases">
        <title>Chromosome-level genome assembly of true bugs.</title>
        <authorList>
            <person name="Ma L."/>
            <person name="Li H."/>
        </authorList>
    </citation>
    <scope>NUCLEOTIDE SEQUENCE [LARGE SCALE GENOMIC DNA]</scope>
    <source>
        <strain evidence="2">Lab_2022b</strain>
    </source>
</reference>
<comment type="caution">
    <text evidence="2">The sequence shown here is derived from an EMBL/GenBank/DDBJ whole genome shotgun (WGS) entry which is preliminary data.</text>
</comment>
<proteinExistence type="predicted"/>
<organism evidence="2 3">
    <name type="scientific">Rhynocoris fuscipes</name>
    <dbReference type="NCBI Taxonomy" id="488301"/>
    <lineage>
        <taxon>Eukaryota</taxon>
        <taxon>Metazoa</taxon>
        <taxon>Ecdysozoa</taxon>
        <taxon>Arthropoda</taxon>
        <taxon>Hexapoda</taxon>
        <taxon>Insecta</taxon>
        <taxon>Pterygota</taxon>
        <taxon>Neoptera</taxon>
        <taxon>Paraneoptera</taxon>
        <taxon>Hemiptera</taxon>
        <taxon>Heteroptera</taxon>
        <taxon>Panheteroptera</taxon>
        <taxon>Cimicomorpha</taxon>
        <taxon>Reduviidae</taxon>
        <taxon>Harpactorinae</taxon>
        <taxon>Harpactorini</taxon>
        <taxon>Rhynocoris</taxon>
    </lineage>
</organism>
<accession>A0AAW1CXH9</accession>
<evidence type="ECO:0000313" key="2">
    <source>
        <dbReference type="EMBL" id="KAK9500994.1"/>
    </source>
</evidence>
<name>A0AAW1CXH9_9HEMI</name>
<dbReference type="AlphaFoldDB" id="A0AAW1CXH9"/>
<feature type="compositionally biased region" description="Basic and acidic residues" evidence="1">
    <location>
        <begin position="219"/>
        <end position="231"/>
    </location>
</feature>
<evidence type="ECO:0000256" key="1">
    <source>
        <dbReference type="SAM" id="MobiDB-lite"/>
    </source>
</evidence>
<feature type="region of interest" description="Disordered" evidence="1">
    <location>
        <begin position="208"/>
        <end position="248"/>
    </location>
</feature>